<dbReference type="Proteomes" id="UP000078492">
    <property type="component" value="Unassembled WGS sequence"/>
</dbReference>
<dbReference type="GO" id="GO:0005654">
    <property type="term" value="C:nucleoplasm"/>
    <property type="evidence" value="ECO:0007669"/>
    <property type="project" value="UniProtKB-SubCell"/>
</dbReference>
<keyword evidence="16" id="KW-1185">Reference proteome</keyword>
<dbReference type="EMBL" id="KQ980828">
    <property type="protein sequence ID" value="KYN12419.1"/>
    <property type="molecule type" value="Genomic_DNA"/>
</dbReference>
<evidence type="ECO:0000256" key="10">
    <source>
        <dbReference type="ARBA" id="ARBA00023242"/>
    </source>
</evidence>
<evidence type="ECO:0000256" key="5">
    <source>
        <dbReference type="ARBA" id="ARBA00022833"/>
    </source>
</evidence>
<comment type="subcellular location">
    <subcellularLocation>
        <location evidence="1">Nucleus</location>
        <location evidence="1">Nucleoplasm</location>
    </subcellularLocation>
</comment>
<keyword evidence="11" id="KW-0131">Cell cycle</keyword>
<keyword evidence="10" id="KW-0539">Nucleus</keyword>
<dbReference type="GO" id="GO:0043565">
    <property type="term" value="F:sequence-specific DNA binding"/>
    <property type="evidence" value="ECO:0007669"/>
    <property type="project" value="InterPro"/>
</dbReference>
<evidence type="ECO:0000256" key="4">
    <source>
        <dbReference type="ARBA" id="ARBA00022771"/>
    </source>
</evidence>
<dbReference type="GO" id="GO:0008270">
    <property type="term" value="F:zinc ion binding"/>
    <property type="evidence" value="ECO:0007669"/>
    <property type="project" value="UniProtKB-KW"/>
</dbReference>
<gene>
    <name evidence="15" type="ORF">ALC57_15414</name>
</gene>
<dbReference type="InterPro" id="IPR026516">
    <property type="entry name" value="THAP1/10"/>
</dbReference>
<dbReference type="PANTHER" id="PTHR46600:SF1">
    <property type="entry name" value="THAP DOMAIN-CONTAINING PROTEIN 1"/>
    <property type="match status" value="1"/>
</dbReference>
<keyword evidence="7 13" id="KW-0175">Coiled coil</keyword>
<evidence type="ECO:0000256" key="11">
    <source>
        <dbReference type="ARBA" id="ARBA00023306"/>
    </source>
</evidence>
<proteinExistence type="inferred from homology"/>
<dbReference type="SMART" id="SM00980">
    <property type="entry name" value="THAP"/>
    <property type="match status" value="1"/>
</dbReference>
<evidence type="ECO:0000256" key="12">
    <source>
        <dbReference type="PROSITE-ProRule" id="PRU00309"/>
    </source>
</evidence>
<name>A0A151IX55_9HYME</name>
<dbReference type="PROSITE" id="PS50950">
    <property type="entry name" value="ZF_THAP"/>
    <property type="match status" value="1"/>
</dbReference>
<keyword evidence="6" id="KW-0805">Transcription regulation</keyword>
<keyword evidence="4 12" id="KW-0863">Zinc-finger</keyword>
<sequence>MIKMYCYICREKDRVTTHHLFPKDTELRTKWLTAFRFKEIDIMKYTRICGKHFEDTCFYVDTRKDKQGRRKLKKGSIPTLLVHKPTKRKLDFSEDADDIIMKCPNIASTSEELHPQEDSSTFVFSPTNTCVPIMSVQKEIQEKVVSDIKLTSDLMEPDIKVTSTKGQESRVKQKRWRPVHTSQVDMEHGFDTPRRAKRHFNLAVSKLLSYKHKIRRINQQKRRMKKKIDRLQSLLTDLKDKKMISEEAEMTIQVFLMVK</sequence>
<dbReference type="KEGG" id="tcz:108767427"/>
<dbReference type="Gene3D" id="6.20.210.20">
    <property type="entry name" value="THAP domain"/>
    <property type="match status" value="1"/>
</dbReference>
<evidence type="ECO:0000256" key="8">
    <source>
        <dbReference type="ARBA" id="ARBA00023125"/>
    </source>
</evidence>
<evidence type="ECO:0000256" key="13">
    <source>
        <dbReference type="SAM" id="Coils"/>
    </source>
</evidence>
<dbReference type="OrthoDB" id="7685656at2759"/>
<dbReference type="InterPro" id="IPR006612">
    <property type="entry name" value="THAP_Znf"/>
</dbReference>
<comment type="similarity">
    <text evidence="2">Belongs to the THAP1 family.</text>
</comment>
<evidence type="ECO:0000313" key="16">
    <source>
        <dbReference type="Proteomes" id="UP000078492"/>
    </source>
</evidence>
<keyword evidence="5" id="KW-0862">Zinc</keyword>
<keyword evidence="9" id="KW-0804">Transcription</keyword>
<dbReference type="PANTHER" id="PTHR46600">
    <property type="entry name" value="THAP DOMAIN-CONTAINING"/>
    <property type="match status" value="1"/>
</dbReference>
<evidence type="ECO:0000313" key="15">
    <source>
        <dbReference type="EMBL" id="KYN12419.1"/>
    </source>
</evidence>
<reference evidence="15 16" key="1">
    <citation type="submission" date="2015-09" db="EMBL/GenBank/DDBJ databases">
        <title>Trachymyrmex cornetzi WGS genome.</title>
        <authorList>
            <person name="Nygaard S."/>
            <person name="Hu H."/>
            <person name="Boomsma J."/>
            <person name="Zhang G."/>
        </authorList>
    </citation>
    <scope>NUCLEOTIDE SEQUENCE [LARGE SCALE GENOMIC DNA]</scope>
    <source>
        <strain evidence="15">Tcor2-1</strain>
        <tissue evidence="15">Whole body</tissue>
    </source>
</reference>
<evidence type="ECO:0000256" key="1">
    <source>
        <dbReference type="ARBA" id="ARBA00004642"/>
    </source>
</evidence>
<dbReference type="InterPro" id="IPR038441">
    <property type="entry name" value="THAP_Znf_sf"/>
</dbReference>
<evidence type="ECO:0000256" key="6">
    <source>
        <dbReference type="ARBA" id="ARBA00023015"/>
    </source>
</evidence>
<dbReference type="SUPFAM" id="SSF57716">
    <property type="entry name" value="Glucocorticoid receptor-like (DNA-binding domain)"/>
    <property type="match status" value="1"/>
</dbReference>
<dbReference type="Pfam" id="PF05485">
    <property type="entry name" value="THAP"/>
    <property type="match status" value="1"/>
</dbReference>
<dbReference type="STRING" id="471704.A0A151IX55"/>
<evidence type="ECO:0000256" key="2">
    <source>
        <dbReference type="ARBA" id="ARBA00006177"/>
    </source>
</evidence>
<keyword evidence="8 12" id="KW-0238">DNA-binding</keyword>
<evidence type="ECO:0000256" key="9">
    <source>
        <dbReference type="ARBA" id="ARBA00023163"/>
    </source>
</evidence>
<evidence type="ECO:0000256" key="3">
    <source>
        <dbReference type="ARBA" id="ARBA00022723"/>
    </source>
</evidence>
<evidence type="ECO:0000259" key="14">
    <source>
        <dbReference type="PROSITE" id="PS50950"/>
    </source>
</evidence>
<protein>
    <recommendedName>
        <fullName evidence="14">THAP-type domain-containing protein</fullName>
    </recommendedName>
</protein>
<organism evidence="15 16">
    <name type="scientific">Trachymyrmex cornetzi</name>
    <dbReference type="NCBI Taxonomy" id="471704"/>
    <lineage>
        <taxon>Eukaryota</taxon>
        <taxon>Metazoa</taxon>
        <taxon>Ecdysozoa</taxon>
        <taxon>Arthropoda</taxon>
        <taxon>Hexapoda</taxon>
        <taxon>Insecta</taxon>
        <taxon>Pterygota</taxon>
        <taxon>Neoptera</taxon>
        <taxon>Endopterygota</taxon>
        <taxon>Hymenoptera</taxon>
        <taxon>Apocrita</taxon>
        <taxon>Aculeata</taxon>
        <taxon>Formicoidea</taxon>
        <taxon>Formicidae</taxon>
        <taxon>Myrmicinae</taxon>
        <taxon>Trachymyrmex</taxon>
    </lineage>
</organism>
<dbReference type="AlphaFoldDB" id="A0A151IX55"/>
<evidence type="ECO:0000256" key="7">
    <source>
        <dbReference type="ARBA" id="ARBA00023054"/>
    </source>
</evidence>
<accession>A0A151IX55</accession>
<feature type="domain" description="THAP-type" evidence="14">
    <location>
        <begin position="1"/>
        <end position="81"/>
    </location>
</feature>
<keyword evidence="3" id="KW-0479">Metal-binding</keyword>
<dbReference type="SMART" id="SM00692">
    <property type="entry name" value="DM3"/>
    <property type="match status" value="1"/>
</dbReference>
<feature type="coiled-coil region" evidence="13">
    <location>
        <begin position="207"/>
        <end position="248"/>
    </location>
</feature>